<feature type="signal peptide" evidence="2">
    <location>
        <begin position="1"/>
        <end position="21"/>
    </location>
</feature>
<keyword evidence="1" id="KW-0472">Membrane</keyword>
<dbReference type="Proteomes" id="UP001221757">
    <property type="component" value="Unassembled WGS sequence"/>
</dbReference>
<sequence>MLKLGSASILFLFKLISTVTASSRSLNPSALHLRSGVNPNATAVSNASNGSCAWECARIDAVLNVTCGTPVLCTSICVDLYSIAAEGCYHCRPVYFEYETPLTIFDEFLADYVSAVCQTPDRMTCFIGDTNWGGCPNPDVAGILVRVSAYMANLLLGIILMYSPKEAATAVWAQLLTVYSLLVSGIIAIGNGDMLRTHAEMTVFLVMSPLSSALVVYAVLGCFRRPHRVDSLLSKRRDHLLTRLLVVGFAIISLALAIFTAVAKPHYFSPDPCTIGPDGHKTRFILENLPVLFIPYAAIPDLVYVMLADGSEDVILGVVVLMVPFIVLVLSLISALVRQRRSLAKQYEMQSNRSKFWVTWEVLTRQYPLLHFCGVFLVPMMYWVLVVEARLMGTPDNIFSMSFGQVLAISVVFPLLLQVIQMTPMMWPWFRNLAFTRVFFGRSPQSVSPVKGYLVEDDNLDKDSSVVDPFMDSSSEYDHGKEMLSLSYSAHANL</sequence>
<feature type="transmembrane region" description="Helical" evidence="1">
    <location>
        <begin position="201"/>
        <end position="223"/>
    </location>
</feature>
<evidence type="ECO:0000313" key="3">
    <source>
        <dbReference type="EMBL" id="KAJ7651440.1"/>
    </source>
</evidence>
<feature type="transmembrane region" description="Helical" evidence="1">
    <location>
        <begin position="169"/>
        <end position="189"/>
    </location>
</feature>
<name>A0AAD7CLA2_MYCRO</name>
<feature type="transmembrane region" description="Helical" evidence="1">
    <location>
        <begin position="369"/>
        <end position="386"/>
    </location>
</feature>
<feature type="transmembrane region" description="Helical" evidence="1">
    <location>
        <begin position="244"/>
        <end position="262"/>
    </location>
</feature>
<protein>
    <recommendedName>
        <fullName evidence="5">G protein-coupled receptor</fullName>
    </recommendedName>
</protein>
<feature type="transmembrane region" description="Helical" evidence="1">
    <location>
        <begin position="314"/>
        <end position="337"/>
    </location>
</feature>
<proteinExistence type="predicted"/>
<evidence type="ECO:0000256" key="1">
    <source>
        <dbReference type="SAM" id="Phobius"/>
    </source>
</evidence>
<feature type="chain" id="PRO_5042020164" description="G protein-coupled receptor" evidence="2">
    <location>
        <begin position="22"/>
        <end position="494"/>
    </location>
</feature>
<dbReference type="AlphaFoldDB" id="A0AAD7CLA2"/>
<feature type="transmembrane region" description="Helical" evidence="1">
    <location>
        <begin position="398"/>
        <end position="417"/>
    </location>
</feature>
<evidence type="ECO:0000313" key="4">
    <source>
        <dbReference type="Proteomes" id="UP001221757"/>
    </source>
</evidence>
<gene>
    <name evidence="3" type="ORF">B0H17DRAFT_1102138</name>
</gene>
<feature type="transmembrane region" description="Helical" evidence="1">
    <location>
        <begin position="143"/>
        <end position="162"/>
    </location>
</feature>
<comment type="caution">
    <text evidence="3">The sequence shown here is derived from an EMBL/GenBank/DDBJ whole genome shotgun (WGS) entry which is preliminary data.</text>
</comment>
<evidence type="ECO:0008006" key="5">
    <source>
        <dbReference type="Google" id="ProtNLM"/>
    </source>
</evidence>
<reference evidence="3" key="1">
    <citation type="submission" date="2023-03" db="EMBL/GenBank/DDBJ databases">
        <title>Massive genome expansion in bonnet fungi (Mycena s.s.) driven by repeated elements and novel gene families across ecological guilds.</title>
        <authorList>
            <consortium name="Lawrence Berkeley National Laboratory"/>
            <person name="Harder C.B."/>
            <person name="Miyauchi S."/>
            <person name="Viragh M."/>
            <person name="Kuo A."/>
            <person name="Thoen E."/>
            <person name="Andreopoulos B."/>
            <person name="Lu D."/>
            <person name="Skrede I."/>
            <person name="Drula E."/>
            <person name="Henrissat B."/>
            <person name="Morin E."/>
            <person name="Kohler A."/>
            <person name="Barry K."/>
            <person name="LaButti K."/>
            <person name="Morin E."/>
            <person name="Salamov A."/>
            <person name="Lipzen A."/>
            <person name="Mereny Z."/>
            <person name="Hegedus B."/>
            <person name="Baldrian P."/>
            <person name="Stursova M."/>
            <person name="Weitz H."/>
            <person name="Taylor A."/>
            <person name="Grigoriev I.V."/>
            <person name="Nagy L.G."/>
            <person name="Martin F."/>
            <person name="Kauserud H."/>
        </authorList>
    </citation>
    <scope>NUCLEOTIDE SEQUENCE</scope>
    <source>
        <strain evidence="3">CBHHK067</strain>
    </source>
</reference>
<accession>A0AAD7CLA2</accession>
<organism evidence="3 4">
    <name type="scientific">Mycena rosella</name>
    <name type="common">Pink bonnet</name>
    <name type="synonym">Agaricus rosellus</name>
    <dbReference type="NCBI Taxonomy" id="1033263"/>
    <lineage>
        <taxon>Eukaryota</taxon>
        <taxon>Fungi</taxon>
        <taxon>Dikarya</taxon>
        <taxon>Basidiomycota</taxon>
        <taxon>Agaricomycotina</taxon>
        <taxon>Agaricomycetes</taxon>
        <taxon>Agaricomycetidae</taxon>
        <taxon>Agaricales</taxon>
        <taxon>Marasmiineae</taxon>
        <taxon>Mycenaceae</taxon>
        <taxon>Mycena</taxon>
    </lineage>
</organism>
<keyword evidence="1" id="KW-0812">Transmembrane</keyword>
<keyword evidence="4" id="KW-1185">Reference proteome</keyword>
<keyword evidence="1" id="KW-1133">Transmembrane helix</keyword>
<evidence type="ECO:0000256" key="2">
    <source>
        <dbReference type="SAM" id="SignalP"/>
    </source>
</evidence>
<dbReference type="EMBL" id="JARKIE010000361">
    <property type="protein sequence ID" value="KAJ7651440.1"/>
    <property type="molecule type" value="Genomic_DNA"/>
</dbReference>
<keyword evidence="2" id="KW-0732">Signal</keyword>